<comment type="caution">
    <text evidence="1">The sequence shown here is derived from an EMBL/GenBank/DDBJ whole genome shotgun (WGS) entry which is preliminary data.</text>
</comment>
<evidence type="ECO:0000313" key="2">
    <source>
        <dbReference type="Proteomes" id="UP000188637"/>
    </source>
</evidence>
<evidence type="ECO:0000313" key="1">
    <source>
        <dbReference type="EMBL" id="ONI39250.1"/>
    </source>
</evidence>
<organism evidence="1 2">
    <name type="scientific">Candidatus Epulonipiscium fishelsonii</name>
    <dbReference type="NCBI Taxonomy" id="77094"/>
    <lineage>
        <taxon>Bacteria</taxon>
        <taxon>Bacillati</taxon>
        <taxon>Bacillota</taxon>
        <taxon>Clostridia</taxon>
        <taxon>Lachnospirales</taxon>
        <taxon>Lachnospiraceae</taxon>
        <taxon>Candidatus Epulonipiscium</taxon>
    </lineage>
</organism>
<accession>A0ACC8XA70</accession>
<reference evidence="1" key="1">
    <citation type="submission" date="2016-08" db="EMBL/GenBank/DDBJ databases">
        <authorList>
            <person name="Ngugi D.K."/>
            <person name="Miyake S."/>
            <person name="Stingl U."/>
        </authorList>
    </citation>
    <scope>NUCLEOTIDE SEQUENCE</scope>
    <source>
        <strain evidence="1">SCG-D08WGA-EpuloA1</strain>
    </source>
</reference>
<dbReference type="Proteomes" id="UP000188637">
    <property type="component" value="Unassembled WGS sequence"/>
</dbReference>
<name>A0ACC8XA70_9FIRM</name>
<protein>
    <submittedName>
        <fullName evidence="1">Uncharacterized protein</fullName>
    </submittedName>
</protein>
<sequence>MLNSINEINESTKTISVVLSIIQNIATQTNLLAFNAGIEAARAGREFESGFSVVANEIRELAIRSGITVKGIEEIIANNIRNVERGQEMAKSTVAILNEIIITIDQNAENANNLLITSESQKEGLEELLLDTEKISEVIETNSVTSEESAAVSEQLAAQAEHLSTLMEYFKTK</sequence>
<proteinExistence type="predicted"/>
<gene>
    <name evidence="1" type="ORF">AN640_01820</name>
</gene>
<dbReference type="EMBL" id="LJHD01000265">
    <property type="protein sequence ID" value="ONI39250.1"/>
    <property type="molecule type" value="Genomic_DNA"/>
</dbReference>
<keyword evidence="2" id="KW-1185">Reference proteome</keyword>